<protein>
    <submittedName>
        <fullName evidence="2">DUF6090 family protein</fullName>
    </submittedName>
</protein>
<dbReference type="EMBL" id="JBHTLI010000001">
    <property type="protein sequence ID" value="MFD1095585.1"/>
    <property type="molecule type" value="Genomic_DNA"/>
</dbReference>
<evidence type="ECO:0000313" key="3">
    <source>
        <dbReference type="Proteomes" id="UP001597131"/>
    </source>
</evidence>
<keyword evidence="1" id="KW-0472">Membrane</keyword>
<keyword evidence="3" id="KW-1185">Reference proteome</keyword>
<keyword evidence="1" id="KW-1133">Transmembrane helix</keyword>
<dbReference type="Pfam" id="PF19578">
    <property type="entry name" value="DUF6090"/>
    <property type="match status" value="1"/>
</dbReference>
<evidence type="ECO:0000313" key="2">
    <source>
        <dbReference type="EMBL" id="MFD1095585.1"/>
    </source>
</evidence>
<evidence type="ECO:0000256" key="1">
    <source>
        <dbReference type="SAM" id="Phobius"/>
    </source>
</evidence>
<dbReference type="Proteomes" id="UP001597131">
    <property type="component" value="Unassembled WGS sequence"/>
</dbReference>
<gene>
    <name evidence="2" type="ORF">ACFQ3Q_07495</name>
</gene>
<feature type="transmembrane region" description="Helical" evidence="1">
    <location>
        <begin position="21"/>
        <end position="42"/>
    </location>
</feature>
<accession>A0ABW3NSG2</accession>
<dbReference type="RefSeq" id="WP_380744446.1">
    <property type="nucleotide sequence ID" value="NZ_JBHTLI010000001.1"/>
</dbReference>
<comment type="caution">
    <text evidence="2">The sequence shown here is derived from an EMBL/GenBank/DDBJ whole genome shotgun (WGS) entry which is preliminary data.</text>
</comment>
<organism evidence="2 3">
    <name type="scientific">Salegentibacter chungangensis</name>
    <dbReference type="NCBI Taxonomy" id="1335724"/>
    <lineage>
        <taxon>Bacteria</taxon>
        <taxon>Pseudomonadati</taxon>
        <taxon>Bacteroidota</taxon>
        <taxon>Flavobacteriia</taxon>
        <taxon>Flavobacteriales</taxon>
        <taxon>Flavobacteriaceae</taxon>
        <taxon>Salegentibacter</taxon>
    </lineage>
</organism>
<sequence length="257" mass="29766">MIRFFKKIRQGLLFEGKFGKYLLYATGEIILVVIGILIALAINNANQKRSIREKEQTYLKGLKEEFQTSKLKLAELVKVNQANYRGARQIILYMSNDDEPPTEEVFSQLMYNTFSFDISYNPNNSLLNEMISSGSLKDISNTELRNRLTNWIATMEDISKQEYELGLQREKVLDMFRTNEQSLRTIFDLTGTNRMIELPKAGKKNRLSNLSLLNSTEFENNILMFILTSYATEKTHYEPLMGQLDSILAMLNTEIQR</sequence>
<proteinExistence type="predicted"/>
<reference evidence="3" key="1">
    <citation type="journal article" date="2019" name="Int. J. Syst. Evol. Microbiol.">
        <title>The Global Catalogue of Microorganisms (GCM) 10K type strain sequencing project: providing services to taxonomists for standard genome sequencing and annotation.</title>
        <authorList>
            <consortium name="The Broad Institute Genomics Platform"/>
            <consortium name="The Broad Institute Genome Sequencing Center for Infectious Disease"/>
            <person name="Wu L."/>
            <person name="Ma J."/>
        </authorList>
    </citation>
    <scope>NUCLEOTIDE SEQUENCE [LARGE SCALE GENOMIC DNA]</scope>
    <source>
        <strain evidence="3">CCUG 64793</strain>
    </source>
</reference>
<dbReference type="InterPro" id="IPR045749">
    <property type="entry name" value="DUF6090"/>
</dbReference>
<name>A0ABW3NSG2_9FLAO</name>
<keyword evidence="1" id="KW-0812">Transmembrane</keyword>